<evidence type="ECO:0000256" key="6">
    <source>
        <dbReference type="PROSITE-ProRule" id="PRU10141"/>
    </source>
</evidence>
<keyword evidence="2" id="KW-0808">Transferase</keyword>
<dbReference type="InterPro" id="IPR051175">
    <property type="entry name" value="CLK_kinases"/>
</dbReference>
<dbReference type="Gene3D" id="1.10.510.10">
    <property type="entry name" value="Transferase(Phosphotransferase) domain 1"/>
    <property type="match status" value="1"/>
</dbReference>
<keyword evidence="4" id="KW-0418">Kinase</keyword>
<dbReference type="GO" id="GO:0004674">
    <property type="term" value="F:protein serine/threonine kinase activity"/>
    <property type="evidence" value="ECO:0007669"/>
    <property type="project" value="UniProtKB-KW"/>
</dbReference>
<dbReference type="InterPro" id="IPR011009">
    <property type="entry name" value="Kinase-like_dom_sf"/>
</dbReference>
<feature type="domain" description="Protein kinase" evidence="7">
    <location>
        <begin position="63"/>
        <end position="350"/>
    </location>
</feature>
<dbReference type="Pfam" id="PF07859">
    <property type="entry name" value="Abhydrolase_3"/>
    <property type="match status" value="1"/>
</dbReference>
<dbReference type="InterPro" id="IPR029058">
    <property type="entry name" value="AB_hydrolase_fold"/>
</dbReference>
<dbReference type="PANTHER" id="PTHR45646:SF11">
    <property type="entry name" value="SERINE_THREONINE-PROTEIN KINASE DOA"/>
    <property type="match status" value="1"/>
</dbReference>
<dbReference type="Pfam" id="PF00069">
    <property type="entry name" value="Pkinase"/>
    <property type="match status" value="1"/>
</dbReference>
<dbReference type="InterPro" id="IPR000719">
    <property type="entry name" value="Prot_kinase_dom"/>
</dbReference>
<evidence type="ECO:0000313" key="8">
    <source>
        <dbReference type="EMBL" id="OQD68077.1"/>
    </source>
</evidence>
<evidence type="ECO:0000256" key="5">
    <source>
        <dbReference type="ARBA" id="ARBA00022840"/>
    </source>
</evidence>
<evidence type="ECO:0000256" key="1">
    <source>
        <dbReference type="ARBA" id="ARBA00022527"/>
    </source>
</evidence>
<dbReference type="GO" id="GO:0017000">
    <property type="term" value="P:antibiotic biosynthetic process"/>
    <property type="evidence" value="ECO:0007669"/>
    <property type="project" value="UniProtKB-ARBA"/>
</dbReference>
<evidence type="ECO:0000256" key="3">
    <source>
        <dbReference type="ARBA" id="ARBA00022741"/>
    </source>
</evidence>
<dbReference type="PANTHER" id="PTHR45646">
    <property type="entry name" value="SERINE/THREONINE-PROTEIN KINASE DOA-RELATED"/>
    <property type="match status" value="1"/>
</dbReference>
<dbReference type="OrthoDB" id="408631at2759"/>
<dbReference type="GO" id="GO:0005524">
    <property type="term" value="F:ATP binding"/>
    <property type="evidence" value="ECO:0007669"/>
    <property type="project" value="UniProtKB-UniRule"/>
</dbReference>
<dbReference type="EMBL" id="MDYM01000003">
    <property type="protein sequence ID" value="OQD68077.1"/>
    <property type="molecule type" value="Genomic_DNA"/>
</dbReference>
<evidence type="ECO:0000256" key="2">
    <source>
        <dbReference type="ARBA" id="ARBA00022679"/>
    </source>
</evidence>
<dbReference type="SMART" id="SM00220">
    <property type="entry name" value="S_TKc"/>
    <property type="match status" value="1"/>
</dbReference>
<dbReference type="STRING" id="60169.A0A1V6NU15"/>
<sequence>MNSLLFGLVRGFWRRNPSPYRAMRSSGSKALDPTKRIEEERMPAYERNVFYPVNIGDIFCARYQVLSKLGFGANSTVWFCRDFHQHRYIALKIYIHDLRPNREVEVLKHLSDLKTRTKHVGGDLIRTMLDAFEIEGPKGNHHCLVFEPLLTSLFHFQATLDPPSLTEDLLKALLQQLLLALDFLHSEAEVVHTDIQAKNIMIGTRDSSIFSGWEKSEKENPSSRKVVHGRTIYQSQSFSRRKVQNSYGLPLLSDFGEARVGKAHSGIIQPDLYRAPEVLLGMNWTSKVDIWNVGTLFVQEIGPLLMTGTTVEDLFKDSEVNMQKIISKCEIPPPDDSVKTEDIKFKDAWVRVFTPPSATGDEPVGIFMHGGGWIMGSVDHEDAACRKISKSTGMKVVSIGYRLAPKFKFPHGLNDCVEATLWTLEHFSLSSVVLMGGSAGANLAFGVALKLVDSGLGDKVRGIVALVPCTIHPDAVPEDKKEHFTSYEENAIHTVNTLAAMKCFLDSYAPPHDDKYFSVLLHPRLKDLKKVYIVECGTDTLRDDSRLMKGALEEVGVPIMYDDYPGYPHYFWSYPSPVLAQASEEFHLNMFRAIKWINLG</sequence>
<organism evidence="8 9">
    <name type="scientific">Penicillium polonicum</name>
    <dbReference type="NCBI Taxonomy" id="60169"/>
    <lineage>
        <taxon>Eukaryota</taxon>
        <taxon>Fungi</taxon>
        <taxon>Dikarya</taxon>
        <taxon>Ascomycota</taxon>
        <taxon>Pezizomycotina</taxon>
        <taxon>Eurotiomycetes</taxon>
        <taxon>Eurotiomycetidae</taxon>
        <taxon>Eurotiales</taxon>
        <taxon>Aspergillaceae</taxon>
        <taxon>Penicillium</taxon>
    </lineage>
</organism>
<keyword evidence="9" id="KW-1185">Reference proteome</keyword>
<name>A0A1V6NU15_PENPO</name>
<keyword evidence="5 6" id="KW-0067">ATP-binding</keyword>
<dbReference type="Proteomes" id="UP000191408">
    <property type="component" value="Unassembled WGS sequence"/>
</dbReference>
<comment type="caution">
    <text evidence="8">The sequence shown here is derived from an EMBL/GenBank/DDBJ whole genome shotgun (WGS) entry which is preliminary data.</text>
</comment>
<reference evidence="9" key="1">
    <citation type="journal article" date="2017" name="Nat. Microbiol.">
        <title>Global analysis of biosynthetic gene clusters reveals vast potential of secondary metabolite production in Penicillium species.</title>
        <authorList>
            <person name="Nielsen J.C."/>
            <person name="Grijseels S."/>
            <person name="Prigent S."/>
            <person name="Ji B."/>
            <person name="Dainat J."/>
            <person name="Nielsen K.F."/>
            <person name="Frisvad J.C."/>
            <person name="Workman M."/>
            <person name="Nielsen J."/>
        </authorList>
    </citation>
    <scope>NUCLEOTIDE SEQUENCE [LARGE SCALE GENOMIC DNA]</scope>
    <source>
        <strain evidence="9">IBT 4502</strain>
    </source>
</reference>
<evidence type="ECO:0000256" key="4">
    <source>
        <dbReference type="ARBA" id="ARBA00022777"/>
    </source>
</evidence>
<dbReference type="GO" id="GO:0016787">
    <property type="term" value="F:hydrolase activity"/>
    <property type="evidence" value="ECO:0007669"/>
    <property type="project" value="InterPro"/>
</dbReference>
<dbReference type="AlphaFoldDB" id="A0A1V6NU15"/>
<dbReference type="PROSITE" id="PS00107">
    <property type="entry name" value="PROTEIN_KINASE_ATP"/>
    <property type="match status" value="1"/>
</dbReference>
<dbReference type="InterPro" id="IPR013094">
    <property type="entry name" value="AB_hydrolase_3"/>
</dbReference>
<keyword evidence="1" id="KW-0723">Serine/threonine-protein kinase</keyword>
<gene>
    <name evidence="8" type="ORF">PENPOL_c003G01958</name>
</gene>
<feature type="binding site" evidence="6">
    <location>
        <position position="92"/>
    </location>
    <ligand>
        <name>ATP</name>
        <dbReference type="ChEBI" id="CHEBI:30616"/>
    </ligand>
</feature>
<dbReference type="Gene3D" id="3.40.50.1820">
    <property type="entry name" value="alpha/beta hydrolase"/>
    <property type="match status" value="1"/>
</dbReference>
<dbReference type="InterPro" id="IPR017441">
    <property type="entry name" value="Protein_kinase_ATP_BS"/>
</dbReference>
<dbReference type="GO" id="GO:0005634">
    <property type="term" value="C:nucleus"/>
    <property type="evidence" value="ECO:0007669"/>
    <property type="project" value="TreeGrafter"/>
</dbReference>
<keyword evidence="3 6" id="KW-0547">Nucleotide-binding</keyword>
<dbReference type="GO" id="GO:0043484">
    <property type="term" value="P:regulation of RNA splicing"/>
    <property type="evidence" value="ECO:0007669"/>
    <property type="project" value="TreeGrafter"/>
</dbReference>
<dbReference type="PROSITE" id="PS50011">
    <property type="entry name" value="PROTEIN_KINASE_DOM"/>
    <property type="match status" value="1"/>
</dbReference>
<accession>A0A1V6NU15</accession>
<evidence type="ECO:0000313" key="9">
    <source>
        <dbReference type="Proteomes" id="UP000191408"/>
    </source>
</evidence>
<dbReference type="SUPFAM" id="SSF56112">
    <property type="entry name" value="Protein kinase-like (PK-like)"/>
    <property type="match status" value="1"/>
</dbReference>
<proteinExistence type="predicted"/>
<evidence type="ECO:0000259" key="7">
    <source>
        <dbReference type="PROSITE" id="PS50011"/>
    </source>
</evidence>
<dbReference type="GO" id="GO:0072330">
    <property type="term" value="P:monocarboxylic acid biosynthetic process"/>
    <property type="evidence" value="ECO:0007669"/>
    <property type="project" value="UniProtKB-ARBA"/>
</dbReference>
<protein>
    <recommendedName>
        <fullName evidence="7">Protein kinase domain-containing protein</fullName>
    </recommendedName>
</protein>
<dbReference type="Gene3D" id="3.30.200.20">
    <property type="entry name" value="Phosphorylase Kinase, domain 1"/>
    <property type="match status" value="1"/>
</dbReference>
<dbReference type="SUPFAM" id="SSF53474">
    <property type="entry name" value="alpha/beta-Hydrolases"/>
    <property type="match status" value="1"/>
</dbReference>